<comment type="caution">
    <text evidence="1">The sequence shown here is derived from an EMBL/GenBank/DDBJ whole genome shotgun (WGS) entry which is preliminary data.</text>
</comment>
<evidence type="ECO:0000313" key="1">
    <source>
        <dbReference type="EMBL" id="KAJ1200259.1"/>
    </source>
</evidence>
<evidence type="ECO:0000313" key="2">
    <source>
        <dbReference type="Proteomes" id="UP001066276"/>
    </source>
</evidence>
<accession>A0AAV7VJP1</accession>
<reference evidence="1" key="1">
    <citation type="journal article" date="2022" name="bioRxiv">
        <title>Sequencing and chromosome-scale assembly of the giantPleurodeles waltlgenome.</title>
        <authorList>
            <person name="Brown T."/>
            <person name="Elewa A."/>
            <person name="Iarovenko S."/>
            <person name="Subramanian E."/>
            <person name="Araus A.J."/>
            <person name="Petzold A."/>
            <person name="Susuki M."/>
            <person name="Suzuki K.-i.T."/>
            <person name="Hayashi T."/>
            <person name="Toyoda A."/>
            <person name="Oliveira C."/>
            <person name="Osipova E."/>
            <person name="Leigh N.D."/>
            <person name="Simon A."/>
            <person name="Yun M.H."/>
        </authorList>
    </citation>
    <scope>NUCLEOTIDE SEQUENCE</scope>
    <source>
        <strain evidence="1">20211129_DDA</strain>
        <tissue evidence="1">Liver</tissue>
    </source>
</reference>
<name>A0AAV7VJP1_PLEWA</name>
<keyword evidence="2" id="KW-1185">Reference proteome</keyword>
<dbReference type="AlphaFoldDB" id="A0AAV7VJP1"/>
<organism evidence="1 2">
    <name type="scientific">Pleurodeles waltl</name>
    <name type="common">Iberian ribbed newt</name>
    <dbReference type="NCBI Taxonomy" id="8319"/>
    <lineage>
        <taxon>Eukaryota</taxon>
        <taxon>Metazoa</taxon>
        <taxon>Chordata</taxon>
        <taxon>Craniata</taxon>
        <taxon>Vertebrata</taxon>
        <taxon>Euteleostomi</taxon>
        <taxon>Amphibia</taxon>
        <taxon>Batrachia</taxon>
        <taxon>Caudata</taxon>
        <taxon>Salamandroidea</taxon>
        <taxon>Salamandridae</taxon>
        <taxon>Pleurodelinae</taxon>
        <taxon>Pleurodeles</taxon>
    </lineage>
</organism>
<dbReference type="Proteomes" id="UP001066276">
    <property type="component" value="Chromosome 2_1"/>
</dbReference>
<gene>
    <name evidence="1" type="ORF">NDU88_004085</name>
</gene>
<protein>
    <submittedName>
        <fullName evidence="1">Uncharacterized protein</fullName>
    </submittedName>
</protein>
<proteinExistence type="predicted"/>
<sequence length="93" mass="10238">MCHCFMPARGVFLSGSRGTGSVEDYRSPWRPGGRWLLEESSPLSVSSFCLLTPARVGAGVFLQFPARADRKWRLKARFAPRTPDGRINAAGLV</sequence>
<dbReference type="EMBL" id="JANPWB010000003">
    <property type="protein sequence ID" value="KAJ1200259.1"/>
    <property type="molecule type" value="Genomic_DNA"/>
</dbReference>